<accession>A0A844AX85</accession>
<evidence type="ECO:0000313" key="3">
    <source>
        <dbReference type="Proteomes" id="UP000487350"/>
    </source>
</evidence>
<dbReference type="PANTHER" id="PTHR45588">
    <property type="entry name" value="TPR DOMAIN-CONTAINING PROTEIN"/>
    <property type="match status" value="1"/>
</dbReference>
<evidence type="ECO:0000313" key="2">
    <source>
        <dbReference type="EMBL" id="MRD48985.1"/>
    </source>
</evidence>
<keyword evidence="1" id="KW-0732">Signal</keyword>
<dbReference type="InterPro" id="IPR011990">
    <property type="entry name" value="TPR-like_helical_dom_sf"/>
</dbReference>
<dbReference type="InterPro" id="IPR019734">
    <property type="entry name" value="TPR_rpt"/>
</dbReference>
<dbReference type="PROSITE" id="PS51257">
    <property type="entry name" value="PROKAR_LIPOPROTEIN"/>
    <property type="match status" value="1"/>
</dbReference>
<feature type="chain" id="PRO_5032324018" description="Tetratricopeptide repeat-containing protein" evidence="1">
    <location>
        <begin position="35"/>
        <end position="547"/>
    </location>
</feature>
<dbReference type="SMART" id="SM00028">
    <property type="entry name" value="TPR"/>
    <property type="match status" value="2"/>
</dbReference>
<dbReference type="RefSeq" id="WP_153586298.1">
    <property type="nucleotide sequence ID" value="NZ_WJBU01000018.1"/>
</dbReference>
<evidence type="ECO:0000256" key="1">
    <source>
        <dbReference type="SAM" id="SignalP"/>
    </source>
</evidence>
<organism evidence="2 3">
    <name type="scientific">Caenimonas koreensis DSM 17982</name>
    <dbReference type="NCBI Taxonomy" id="1121255"/>
    <lineage>
        <taxon>Bacteria</taxon>
        <taxon>Pseudomonadati</taxon>
        <taxon>Pseudomonadota</taxon>
        <taxon>Betaproteobacteria</taxon>
        <taxon>Burkholderiales</taxon>
        <taxon>Comamonadaceae</taxon>
        <taxon>Caenimonas</taxon>
    </lineage>
</organism>
<dbReference type="OrthoDB" id="9778494at2"/>
<sequence>MPIARSARSFTRTSIALACTAALLSCANVPAPFAPDFTARAPHLDGYGSSSIAITTRSEAARKLFNEGVLQAYAFNENEAVRTFKAALAQDPECAMCAWGVAWQLGPNINDSGRREADAVNYVDYALKRLANATPRERALVEALAIRYAHESTARETAPLVAMVCGKGAASESDDVNPLDAAYADRMRKLADAYPMDADILSLYAEAELIATPGDDAWTADGKPVGRVGEVADRLERLLTANTGHTGINHYMIHMVDDRHVAHRAVAAADRLGKLAPLSPHLVHMPAHTFVNVGRYADAVRVNESAVAADATLAQTQKAQGFETTKDWRGHNQHFLWYASLMAEREDAAMTTALAMREMFPGTPHAFAEYVNSLPLVTLVRFEQWDKILAQPKPEGDRGISQLWFEYARGVAQARLGRLAEADATLVALKATATGVKDKYTKSSRQQRNLRAMADTAQAGLQAEVALAKKQFDEAIAQQQAMVKAAEKIDAQEPPALGDGTKLKLGEIQLRAGKFKEAEATYREALVERPGSPWAARGIAKAIEKKA</sequence>
<feature type="signal peptide" evidence="1">
    <location>
        <begin position="1"/>
        <end position="34"/>
    </location>
</feature>
<dbReference type="Proteomes" id="UP000487350">
    <property type="component" value="Unassembled WGS sequence"/>
</dbReference>
<reference evidence="2 3" key="1">
    <citation type="submission" date="2019-11" db="EMBL/GenBank/DDBJ databases">
        <title>Caenimonas koreensis gen. nov., sp. nov., isolated from activated sludge.</title>
        <authorList>
            <person name="Seung H.R."/>
        </authorList>
    </citation>
    <scope>NUCLEOTIDE SEQUENCE [LARGE SCALE GENOMIC DNA]</scope>
    <source>
        <strain evidence="2 3">EMB320</strain>
    </source>
</reference>
<evidence type="ECO:0008006" key="4">
    <source>
        <dbReference type="Google" id="ProtNLM"/>
    </source>
</evidence>
<dbReference type="Gene3D" id="1.25.40.10">
    <property type="entry name" value="Tetratricopeptide repeat domain"/>
    <property type="match status" value="1"/>
</dbReference>
<dbReference type="SUPFAM" id="SSF48452">
    <property type="entry name" value="TPR-like"/>
    <property type="match status" value="2"/>
</dbReference>
<dbReference type="EMBL" id="WJBU01000018">
    <property type="protein sequence ID" value="MRD48985.1"/>
    <property type="molecule type" value="Genomic_DNA"/>
</dbReference>
<comment type="caution">
    <text evidence="2">The sequence shown here is derived from an EMBL/GenBank/DDBJ whole genome shotgun (WGS) entry which is preliminary data.</text>
</comment>
<dbReference type="AlphaFoldDB" id="A0A844AX85"/>
<gene>
    <name evidence="2" type="ORF">GHT07_17040</name>
</gene>
<keyword evidence="3" id="KW-1185">Reference proteome</keyword>
<name>A0A844AX85_9BURK</name>
<dbReference type="PANTHER" id="PTHR45588:SF1">
    <property type="entry name" value="WW DOMAIN-CONTAINING PROTEIN"/>
    <property type="match status" value="1"/>
</dbReference>
<protein>
    <recommendedName>
        <fullName evidence="4">Tetratricopeptide repeat-containing protein</fullName>
    </recommendedName>
</protein>
<proteinExistence type="predicted"/>